<dbReference type="STRING" id="349064.SAMN05660429_01454"/>
<dbReference type="GO" id="GO:0005737">
    <property type="term" value="C:cytoplasm"/>
    <property type="evidence" value="ECO:0007669"/>
    <property type="project" value="UniProtKB-SubCell"/>
</dbReference>
<comment type="cofactor">
    <cofactor evidence="10">
        <name>Zn(2+)</name>
        <dbReference type="ChEBI" id="CHEBI:29105"/>
    </cofactor>
    <text evidence="10">Binds 1 zinc ion per subunit.</text>
</comment>
<evidence type="ECO:0000256" key="10">
    <source>
        <dbReference type="HAMAP-Rule" id="MF_01820"/>
    </source>
</evidence>
<feature type="binding site" evidence="10">
    <location>
        <position position="278"/>
    </location>
    <ligand>
        <name>Zn(2+)</name>
        <dbReference type="ChEBI" id="CHEBI:29105"/>
    </ligand>
</feature>
<evidence type="ECO:0000256" key="7">
    <source>
        <dbReference type="ARBA" id="ARBA00022833"/>
    </source>
</evidence>
<feature type="binding site" evidence="10">
    <location>
        <position position="280"/>
    </location>
    <ligand>
        <name>Zn(2+)</name>
        <dbReference type="ChEBI" id="CHEBI:29105"/>
    </ligand>
</feature>
<dbReference type="GO" id="GO:0019843">
    <property type="term" value="F:rRNA binding"/>
    <property type="evidence" value="ECO:0007669"/>
    <property type="project" value="UniProtKB-KW"/>
</dbReference>
<dbReference type="SUPFAM" id="SSF52540">
    <property type="entry name" value="P-loop containing nucleoside triphosphate hydrolases"/>
    <property type="match status" value="1"/>
</dbReference>
<keyword evidence="8 10" id="KW-0694">RNA-binding</keyword>
<dbReference type="EC" id="3.6.1.-" evidence="10"/>
<dbReference type="InterPro" id="IPR004881">
    <property type="entry name" value="Ribosome_biogen_GTPase_RsgA"/>
</dbReference>
<dbReference type="Gene3D" id="1.10.40.50">
    <property type="entry name" value="Probable gtpase engc, domain 3"/>
    <property type="match status" value="1"/>
</dbReference>
<feature type="domain" description="EngC GTPase" evidence="11">
    <location>
        <begin position="101"/>
        <end position="248"/>
    </location>
</feature>
<evidence type="ECO:0000256" key="1">
    <source>
        <dbReference type="ARBA" id="ARBA00022490"/>
    </source>
</evidence>
<gene>
    <name evidence="10" type="primary">rsgA</name>
    <name evidence="13" type="ORF">SAMN05660429_01454</name>
</gene>
<dbReference type="RefSeq" id="WP_093328857.1">
    <property type="nucleotide sequence ID" value="NZ_AP027363.1"/>
</dbReference>
<name>A0A1I0DBU5_THASX</name>
<evidence type="ECO:0000259" key="12">
    <source>
        <dbReference type="PROSITE" id="PS51721"/>
    </source>
</evidence>
<feature type="binding site" evidence="10">
    <location>
        <position position="286"/>
    </location>
    <ligand>
        <name>Zn(2+)</name>
        <dbReference type="ChEBI" id="CHEBI:29105"/>
    </ligand>
</feature>
<evidence type="ECO:0000313" key="13">
    <source>
        <dbReference type="EMBL" id="SET29773.1"/>
    </source>
</evidence>
<feature type="binding site" evidence="10">
    <location>
        <begin position="140"/>
        <end position="143"/>
    </location>
    <ligand>
        <name>GTP</name>
        <dbReference type="ChEBI" id="CHEBI:37565"/>
    </ligand>
</feature>
<sequence>MIDYSLLTPLGWTPFFQQQLDFEQFEQNVGARVIAQHRSQLIAFTGEDDVVIPITPNMPAIVVGDWLLLDKDNHYVALLERQSSFARKAPGSKLEKQHIAANVNTAFVMMSLNNDFNLSRLERFLALGNEAHVDTVVLLTKADLVSDYQQNLASVHALASVEHVFVINCLDSSDVEQLLPWLQPGNTAVLLGSSGVGKSTLTNTLTQSFSQKTGGIREDDSKGRHTTTSRALVKLPGGAWLLDTPGMREIQLVDSQEGIETTFADIARLAASCKFVNCSHSNEPGCKVQQALQDGEIDERRLNNYFKLLREEQRNSATMAQKRADDKALGKYYKRTQQTAKKLKGR</sequence>
<dbReference type="AlphaFoldDB" id="A0A1I0DBU5"/>
<keyword evidence="6 10" id="KW-0378">Hydrolase</keyword>
<evidence type="ECO:0000256" key="6">
    <source>
        <dbReference type="ARBA" id="ARBA00022801"/>
    </source>
</evidence>
<feature type="binding site" evidence="10">
    <location>
        <position position="273"/>
    </location>
    <ligand>
        <name>Zn(2+)</name>
        <dbReference type="ChEBI" id="CHEBI:29105"/>
    </ligand>
</feature>
<dbReference type="InterPro" id="IPR030378">
    <property type="entry name" value="G_CP_dom"/>
</dbReference>
<keyword evidence="2 10" id="KW-0690">Ribosome biogenesis</keyword>
<comment type="subunit">
    <text evidence="10">Monomer. Associates with 30S ribosomal subunit, binds 16S rRNA.</text>
</comment>
<dbReference type="PANTHER" id="PTHR32120">
    <property type="entry name" value="SMALL RIBOSOMAL SUBUNIT BIOGENESIS GTPASE RSGA"/>
    <property type="match status" value="1"/>
</dbReference>
<evidence type="ECO:0000259" key="11">
    <source>
        <dbReference type="PROSITE" id="PS50936"/>
    </source>
</evidence>
<dbReference type="CDD" id="cd01854">
    <property type="entry name" value="YjeQ_EngC"/>
    <property type="match status" value="1"/>
</dbReference>
<comment type="similarity">
    <text evidence="10">Belongs to the TRAFAC class YlqF/YawG GTPase family. RsgA subfamily.</text>
</comment>
<dbReference type="GO" id="GO:0046872">
    <property type="term" value="F:metal ion binding"/>
    <property type="evidence" value="ECO:0007669"/>
    <property type="project" value="UniProtKB-KW"/>
</dbReference>
<keyword evidence="1 10" id="KW-0963">Cytoplasm</keyword>
<dbReference type="GO" id="GO:0005525">
    <property type="term" value="F:GTP binding"/>
    <property type="evidence" value="ECO:0007669"/>
    <property type="project" value="UniProtKB-UniRule"/>
</dbReference>
<feature type="binding site" evidence="10">
    <location>
        <begin position="192"/>
        <end position="200"/>
    </location>
    <ligand>
        <name>GTP</name>
        <dbReference type="ChEBI" id="CHEBI:37565"/>
    </ligand>
</feature>
<dbReference type="PROSITE" id="PS51721">
    <property type="entry name" value="G_CP"/>
    <property type="match status" value="1"/>
</dbReference>
<dbReference type="InterPro" id="IPR010914">
    <property type="entry name" value="RsgA_GTPase_dom"/>
</dbReference>
<comment type="function">
    <text evidence="10">One of several proteins that assist in the late maturation steps of the functional core of the 30S ribosomal subunit. Helps release RbfA from mature subunits. May play a role in the assembly of ribosomal proteins into the subunit. Circularly permuted GTPase that catalyzes slow GTP hydrolysis, GTPase activity is stimulated by the 30S ribosomal subunit.</text>
</comment>
<keyword evidence="7 10" id="KW-0862">Zinc</keyword>
<dbReference type="PROSITE" id="PS50936">
    <property type="entry name" value="ENGC_GTPASE"/>
    <property type="match status" value="1"/>
</dbReference>
<keyword evidence="5 10" id="KW-0547">Nucleotide-binding</keyword>
<comment type="subcellular location">
    <subcellularLocation>
        <location evidence="10">Cytoplasm</location>
    </subcellularLocation>
</comment>
<dbReference type="OrthoDB" id="9809485at2"/>
<evidence type="ECO:0000256" key="4">
    <source>
        <dbReference type="ARBA" id="ARBA00022730"/>
    </source>
</evidence>
<evidence type="ECO:0000313" key="14">
    <source>
        <dbReference type="Proteomes" id="UP000199308"/>
    </source>
</evidence>
<keyword evidence="9 10" id="KW-0342">GTP-binding</keyword>
<dbReference type="Proteomes" id="UP000199308">
    <property type="component" value="Unassembled WGS sequence"/>
</dbReference>
<dbReference type="GO" id="GO:0003924">
    <property type="term" value="F:GTPase activity"/>
    <property type="evidence" value="ECO:0007669"/>
    <property type="project" value="UniProtKB-UniRule"/>
</dbReference>
<dbReference type="InterPro" id="IPR027417">
    <property type="entry name" value="P-loop_NTPase"/>
</dbReference>
<accession>A0A1I0DBU5</accession>
<evidence type="ECO:0000256" key="5">
    <source>
        <dbReference type="ARBA" id="ARBA00022741"/>
    </source>
</evidence>
<dbReference type="Gene3D" id="3.40.50.300">
    <property type="entry name" value="P-loop containing nucleotide triphosphate hydrolases"/>
    <property type="match status" value="1"/>
</dbReference>
<reference evidence="13 14" key="1">
    <citation type="submission" date="2016-10" db="EMBL/GenBank/DDBJ databases">
        <authorList>
            <person name="de Groot N.N."/>
        </authorList>
    </citation>
    <scope>NUCLEOTIDE SEQUENCE [LARGE SCALE GENOMIC DNA]</scope>
    <source>
        <strain evidence="13 14">DSM 19706</strain>
    </source>
</reference>
<evidence type="ECO:0000256" key="3">
    <source>
        <dbReference type="ARBA" id="ARBA00022723"/>
    </source>
</evidence>
<protein>
    <recommendedName>
        <fullName evidence="10">Small ribosomal subunit biogenesis GTPase RsgA</fullName>
        <ecNumber evidence="10">3.6.1.-</ecNumber>
    </recommendedName>
</protein>
<keyword evidence="3 10" id="KW-0479">Metal-binding</keyword>
<keyword evidence="4 10" id="KW-0699">rRNA-binding</keyword>
<keyword evidence="14" id="KW-1185">Reference proteome</keyword>
<evidence type="ECO:0000256" key="8">
    <source>
        <dbReference type="ARBA" id="ARBA00022884"/>
    </source>
</evidence>
<feature type="domain" description="CP-type G" evidence="12">
    <location>
        <begin position="92"/>
        <end position="250"/>
    </location>
</feature>
<dbReference type="NCBIfam" id="TIGR00157">
    <property type="entry name" value="ribosome small subunit-dependent GTPase A"/>
    <property type="match status" value="1"/>
</dbReference>
<proteinExistence type="inferred from homology"/>
<dbReference type="GO" id="GO:0042274">
    <property type="term" value="P:ribosomal small subunit biogenesis"/>
    <property type="evidence" value="ECO:0007669"/>
    <property type="project" value="UniProtKB-UniRule"/>
</dbReference>
<dbReference type="Pfam" id="PF03193">
    <property type="entry name" value="RsgA_GTPase"/>
    <property type="match status" value="1"/>
</dbReference>
<dbReference type="EMBL" id="FOHK01000006">
    <property type="protein sequence ID" value="SET29773.1"/>
    <property type="molecule type" value="Genomic_DNA"/>
</dbReference>
<dbReference type="HAMAP" id="MF_01820">
    <property type="entry name" value="GTPase_RsgA"/>
    <property type="match status" value="1"/>
</dbReference>
<evidence type="ECO:0000256" key="9">
    <source>
        <dbReference type="ARBA" id="ARBA00023134"/>
    </source>
</evidence>
<dbReference type="PANTHER" id="PTHR32120:SF10">
    <property type="entry name" value="SMALL RIBOSOMAL SUBUNIT BIOGENESIS GTPASE RSGA"/>
    <property type="match status" value="1"/>
</dbReference>
<evidence type="ECO:0000256" key="2">
    <source>
        <dbReference type="ARBA" id="ARBA00022517"/>
    </source>
</evidence>
<organism evidence="13 14">
    <name type="scientific">Thalassotalea agarivorans</name>
    <name type="common">Thalassomonas agarivorans</name>
    <dbReference type="NCBI Taxonomy" id="349064"/>
    <lineage>
        <taxon>Bacteria</taxon>
        <taxon>Pseudomonadati</taxon>
        <taxon>Pseudomonadota</taxon>
        <taxon>Gammaproteobacteria</taxon>
        <taxon>Alteromonadales</taxon>
        <taxon>Colwelliaceae</taxon>
        <taxon>Thalassotalea</taxon>
    </lineage>
</organism>